<feature type="signal peptide" evidence="1">
    <location>
        <begin position="1"/>
        <end position="19"/>
    </location>
</feature>
<organism evidence="2 3">
    <name type="scientific">Meganyctiphanes norvegica</name>
    <name type="common">Northern krill</name>
    <name type="synonym">Thysanopoda norvegica</name>
    <dbReference type="NCBI Taxonomy" id="48144"/>
    <lineage>
        <taxon>Eukaryota</taxon>
        <taxon>Metazoa</taxon>
        <taxon>Ecdysozoa</taxon>
        <taxon>Arthropoda</taxon>
        <taxon>Crustacea</taxon>
        <taxon>Multicrustacea</taxon>
        <taxon>Malacostraca</taxon>
        <taxon>Eumalacostraca</taxon>
        <taxon>Eucarida</taxon>
        <taxon>Euphausiacea</taxon>
        <taxon>Euphausiidae</taxon>
        <taxon>Meganyctiphanes</taxon>
    </lineage>
</organism>
<keyword evidence="1" id="KW-0732">Signal</keyword>
<accession>A0AAV2RPT4</accession>
<protein>
    <submittedName>
        <fullName evidence="2">Uncharacterized protein</fullName>
    </submittedName>
</protein>
<gene>
    <name evidence="2" type="ORF">MNOR_LOCUS26134</name>
</gene>
<reference evidence="2 3" key="1">
    <citation type="submission" date="2024-05" db="EMBL/GenBank/DDBJ databases">
        <authorList>
            <person name="Wallberg A."/>
        </authorList>
    </citation>
    <scope>NUCLEOTIDE SEQUENCE [LARGE SCALE GENOMIC DNA]</scope>
</reference>
<keyword evidence="3" id="KW-1185">Reference proteome</keyword>
<name>A0AAV2RPT4_MEGNR</name>
<dbReference type="AlphaFoldDB" id="A0AAV2RPT4"/>
<evidence type="ECO:0000256" key="1">
    <source>
        <dbReference type="SAM" id="SignalP"/>
    </source>
</evidence>
<dbReference type="Proteomes" id="UP001497623">
    <property type="component" value="Unassembled WGS sequence"/>
</dbReference>
<sequence>MFTLIMIGLIVLIMELYQAMYNQIQLKTVGDYDYDYYDDYYDDYDYGESNDTTTDDNATDDYATDDYASEDYASEDYASEDYASEDYASEDYASRIEDNASDYSSFDYSSYSSYSGRSLKDSLTNMILNSIDPVDRTFNFMEINDKACKNKAVCEISSTPWIAKFIRYMSPTVRGLEEYKYAVDAGEALQDCALLFAECHNNLF</sequence>
<feature type="chain" id="PRO_5043898355" evidence="1">
    <location>
        <begin position="20"/>
        <end position="204"/>
    </location>
</feature>
<dbReference type="EMBL" id="CAXKWB010025697">
    <property type="protein sequence ID" value="CAL4128506.1"/>
    <property type="molecule type" value="Genomic_DNA"/>
</dbReference>
<evidence type="ECO:0000313" key="2">
    <source>
        <dbReference type="EMBL" id="CAL4128506.1"/>
    </source>
</evidence>
<evidence type="ECO:0000313" key="3">
    <source>
        <dbReference type="Proteomes" id="UP001497623"/>
    </source>
</evidence>
<proteinExistence type="predicted"/>
<comment type="caution">
    <text evidence="2">The sequence shown here is derived from an EMBL/GenBank/DDBJ whole genome shotgun (WGS) entry which is preliminary data.</text>
</comment>